<reference evidence="2" key="1">
    <citation type="submission" date="2021-01" db="EMBL/GenBank/DDBJ databases">
        <authorList>
            <person name="Corre E."/>
            <person name="Pelletier E."/>
            <person name="Niang G."/>
            <person name="Scheremetjew M."/>
            <person name="Finn R."/>
            <person name="Kale V."/>
            <person name="Holt S."/>
            <person name="Cochrane G."/>
            <person name="Meng A."/>
            <person name="Brown T."/>
            <person name="Cohen L."/>
        </authorList>
    </citation>
    <scope>NUCLEOTIDE SEQUENCE</scope>
    <source>
        <strain evidence="2">CCMP325</strain>
    </source>
</reference>
<dbReference type="SUPFAM" id="SSF50156">
    <property type="entry name" value="PDZ domain-like"/>
    <property type="match status" value="1"/>
</dbReference>
<feature type="coiled-coil region" evidence="1">
    <location>
        <begin position="48"/>
        <end position="98"/>
    </location>
</feature>
<keyword evidence="1" id="KW-0175">Coiled coil</keyword>
<evidence type="ECO:0000256" key="1">
    <source>
        <dbReference type="SAM" id="Coils"/>
    </source>
</evidence>
<name>A0A7S0HPI7_9CRYP</name>
<evidence type="ECO:0008006" key="3">
    <source>
        <dbReference type="Google" id="ProtNLM"/>
    </source>
</evidence>
<sequence>MLSTLLKRFDDLSDRITKMEEKQAADKKMMEDEKERLTKIAMESGRQAEVELQARKTLEEELRASRAEAEALRKRLEMETSEQNRRQLERQEMILRNNENDLVARKTEDLLTADLALAREIANMRNEDMIGNSKIAEAEKRLREVQSASFALRKSWKGVGMRIEEHFPFSVLYIQALLSADDGRVRTDLVKLGDSLCAVNEVETRHLSLNEVKELIIGPQGTSVTLTMQCCQTRKRYRIRVKRHFDMDEAELPLSVRVVVGGGVTDPIGNFGSIFQSATMGLQQGLNSVVRQ</sequence>
<protein>
    <recommendedName>
        <fullName evidence="3">PDZ domain-containing protein</fullName>
    </recommendedName>
</protein>
<accession>A0A7S0HPI7</accession>
<gene>
    <name evidence="2" type="ORF">HPHI1048_LOCUS16164</name>
</gene>
<evidence type="ECO:0000313" key="2">
    <source>
        <dbReference type="EMBL" id="CAD8494542.1"/>
    </source>
</evidence>
<dbReference type="Gene3D" id="2.30.42.10">
    <property type="match status" value="1"/>
</dbReference>
<dbReference type="EMBL" id="HBEO01023992">
    <property type="protein sequence ID" value="CAD8494542.1"/>
    <property type="molecule type" value="Transcribed_RNA"/>
</dbReference>
<dbReference type="AlphaFoldDB" id="A0A7S0HPI7"/>
<organism evidence="2">
    <name type="scientific">Hanusia phi</name>
    <dbReference type="NCBI Taxonomy" id="3032"/>
    <lineage>
        <taxon>Eukaryota</taxon>
        <taxon>Cryptophyceae</taxon>
        <taxon>Pyrenomonadales</taxon>
        <taxon>Geminigeraceae</taxon>
        <taxon>Hanusia</taxon>
    </lineage>
</organism>
<dbReference type="InterPro" id="IPR036034">
    <property type="entry name" value="PDZ_sf"/>
</dbReference>
<proteinExistence type="predicted"/>